<dbReference type="Proteomes" id="UP000606786">
    <property type="component" value="Unassembled WGS sequence"/>
</dbReference>
<evidence type="ECO:0000313" key="1">
    <source>
        <dbReference type="EMBL" id="CAD6995217.1"/>
    </source>
</evidence>
<sequence length="231" mass="26068">MLPFAEAETLLPPKPPLWQNHEFFIGNLRHYDVVKGSRTKARSRLIYNNESHLCLNAQRPTVRGVSEAQSKTTQVLCASKRFLLLCTIPFPHWVACTQSKFITSGNKGAQNVRRFSLTQPRRNAATVTEARPTTILTNLTANERRVRVLSPPYSSIAILTVSLATREIAVAKFAALENLQNHTNIVKTENGKAVYHFLSRITAVHANHKPTLNYLNVDIYLYKDDCLDDNI</sequence>
<gene>
    <name evidence="1" type="ORF">CCAP1982_LOCUS3936</name>
</gene>
<accession>A0A811UBA4</accession>
<organism evidence="1 2">
    <name type="scientific">Ceratitis capitata</name>
    <name type="common">Mediterranean fruit fly</name>
    <name type="synonym">Tephritis capitata</name>
    <dbReference type="NCBI Taxonomy" id="7213"/>
    <lineage>
        <taxon>Eukaryota</taxon>
        <taxon>Metazoa</taxon>
        <taxon>Ecdysozoa</taxon>
        <taxon>Arthropoda</taxon>
        <taxon>Hexapoda</taxon>
        <taxon>Insecta</taxon>
        <taxon>Pterygota</taxon>
        <taxon>Neoptera</taxon>
        <taxon>Endopterygota</taxon>
        <taxon>Diptera</taxon>
        <taxon>Brachycera</taxon>
        <taxon>Muscomorpha</taxon>
        <taxon>Tephritoidea</taxon>
        <taxon>Tephritidae</taxon>
        <taxon>Ceratitis</taxon>
        <taxon>Ceratitis</taxon>
    </lineage>
</organism>
<name>A0A811UBA4_CERCA</name>
<dbReference type="AlphaFoldDB" id="A0A811UBA4"/>
<comment type="caution">
    <text evidence="1">The sequence shown here is derived from an EMBL/GenBank/DDBJ whole genome shotgun (WGS) entry which is preliminary data.</text>
</comment>
<proteinExistence type="predicted"/>
<reference evidence="1" key="1">
    <citation type="submission" date="2020-11" db="EMBL/GenBank/DDBJ databases">
        <authorList>
            <person name="Whitehead M."/>
        </authorList>
    </citation>
    <scope>NUCLEOTIDE SEQUENCE</scope>
    <source>
        <strain evidence="1">EGII</strain>
    </source>
</reference>
<evidence type="ECO:0000313" key="2">
    <source>
        <dbReference type="Proteomes" id="UP000606786"/>
    </source>
</evidence>
<protein>
    <submittedName>
        <fullName evidence="1">(Mediterranean fruit fly) hypothetical protein</fullName>
    </submittedName>
</protein>
<dbReference type="EMBL" id="CAJHJT010000001">
    <property type="protein sequence ID" value="CAD6995217.1"/>
    <property type="molecule type" value="Genomic_DNA"/>
</dbReference>
<keyword evidence="2" id="KW-1185">Reference proteome</keyword>